<feature type="compositionally biased region" description="Polar residues" evidence="1">
    <location>
        <begin position="315"/>
        <end position="325"/>
    </location>
</feature>
<gene>
    <name evidence="2" type="ORF">FHX80_1317</name>
</gene>
<sequence length="325" mass="34817">MPDQLSSISMPASTTVTPGCDCYVHRFGSIAPGRRARCYPSDMTDAEWAEVRSAMPVPAWLLKQGGRPEAYCHRAMLDAIGCLVDNGQCRCLRGASSSSPGHGDCRGAGSLTGHASVDARRVLGAQYQAVLQRVTERVEGRLDLPSLVIELHQLGCGVSAVVGERGCQSVMTIQTQSFGGRHRDVRVDDPQPSPVDPGQERSVRKQRPAGGCPGSFEPYQQLCAGGRGLREEVVGVEAPVVQQQHAVVQQRQQLLGVAGLLLRRRPEDSAEQGPVPGLAQCHDLQHRISVRAIAVLVLAQPGADSRPSGALVELQPSNATVRQHR</sequence>
<reference evidence="2 3" key="1">
    <citation type="submission" date="2019-06" db="EMBL/GenBank/DDBJ databases">
        <title>Sequencing the genomes of 1000 actinobacteria strains.</title>
        <authorList>
            <person name="Klenk H.-P."/>
        </authorList>
    </citation>
    <scope>NUCLEOTIDE SEQUENCE [LARGE SCALE GENOMIC DNA]</scope>
    <source>
        <strain evidence="2 3">DSM 42059</strain>
    </source>
</reference>
<dbReference type="Proteomes" id="UP000318186">
    <property type="component" value="Unassembled WGS sequence"/>
</dbReference>
<dbReference type="AlphaFoldDB" id="A0A561TU07"/>
<feature type="region of interest" description="Disordered" evidence="1">
    <location>
        <begin position="178"/>
        <end position="213"/>
    </location>
</feature>
<evidence type="ECO:0000256" key="1">
    <source>
        <dbReference type="SAM" id="MobiDB-lite"/>
    </source>
</evidence>
<comment type="caution">
    <text evidence="2">The sequence shown here is derived from an EMBL/GenBank/DDBJ whole genome shotgun (WGS) entry which is preliminary data.</text>
</comment>
<feature type="region of interest" description="Disordered" evidence="1">
    <location>
        <begin position="304"/>
        <end position="325"/>
    </location>
</feature>
<name>A0A561TU07_9ACTN</name>
<evidence type="ECO:0000313" key="3">
    <source>
        <dbReference type="Proteomes" id="UP000318186"/>
    </source>
</evidence>
<protein>
    <submittedName>
        <fullName evidence="2">Uncharacterized protein</fullName>
    </submittedName>
</protein>
<dbReference type="EMBL" id="VIWW01000003">
    <property type="protein sequence ID" value="TWF90602.1"/>
    <property type="molecule type" value="Genomic_DNA"/>
</dbReference>
<accession>A0A561TU07</accession>
<evidence type="ECO:0000313" key="2">
    <source>
        <dbReference type="EMBL" id="TWF90602.1"/>
    </source>
</evidence>
<organism evidence="2 3">
    <name type="scientific">Streptomyces brevispora</name>
    <dbReference type="NCBI Taxonomy" id="887462"/>
    <lineage>
        <taxon>Bacteria</taxon>
        <taxon>Bacillati</taxon>
        <taxon>Actinomycetota</taxon>
        <taxon>Actinomycetes</taxon>
        <taxon>Kitasatosporales</taxon>
        <taxon>Streptomycetaceae</taxon>
        <taxon>Streptomyces</taxon>
    </lineage>
</organism>
<proteinExistence type="predicted"/>